<comment type="caution">
    <text evidence="2">The sequence shown here is derived from an EMBL/GenBank/DDBJ whole genome shotgun (WGS) entry which is preliminary data.</text>
</comment>
<keyword evidence="3" id="KW-1185">Reference proteome</keyword>
<dbReference type="PANTHER" id="PTHR43698:SF1">
    <property type="entry name" value="BLL4564 PROTEIN"/>
    <property type="match status" value="1"/>
</dbReference>
<accession>A0A9X4M001</accession>
<dbReference type="SUPFAM" id="SSF51182">
    <property type="entry name" value="RmlC-like cupins"/>
    <property type="match status" value="1"/>
</dbReference>
<dbReference type="Gene3D" id="2.60.120.10">
    <property type="entry name" value="Jelly Rolls"/>
    <property type="match status" value="1"/>
</dbReference>
<dbReference type="Pfam" id="PF07883">
    <property type="entry name" value="Cupin_2"/>
    <property type="match status" value="1"/>
</dbReference>
<evidence type="ECO:0000313" key="2">
    <source>
        <dbReference type="EMBL" id="MDG3013692.1"/>
    </source>
</evidence>
<dbReference type="InterPro" id="IPR047263">
    <property type="entry name" value="HNL-like_cupin"/>
</dbReference>
<name>A0A9X4M001_9ACTN</name>
<sequence length="139" mass="14401">MELTPITESAKGPADRFTGDVYITPISAPTAPSYLSAGIVHFAPGAHTNWHVHPNGQTLHVLEGIALVGTRDGTVVAARPGETVTCDPGVEHWHGATSGTLAVHIAAVVAGEGHGGTDWFEAVSAEDYDAAQSAVRGRR</sequence>
<organism evidence="2 3">
    <name type="scientific">Speluncibacter jeojiensis</name>
    <dbReference type="NCBI Taxonomy" id="2710754"/>
    <lineage>
        <taxon>Bacteria</taxon>
        <taxon>Bacillati</taxon>
        <taxon>Actinomycetota</taxon>
        <taxon>Actinomycetes</taxon>
        <taxon>Mycobacteriales</taxon>
        <taxon>Speluncibacteraceae</taxon>
        <taxon>Speluncibacter</taxon>
    </lineage>
</organism>
<dbReference type="Proteomes" id="UP001152755">
    <property type="component" value="Unassembled WGS sequence"/>
</dbReference>
<dbReference type="AlphaFoldDB" id="A0A9X4M001"/>
<dbReference type="InterPro" id="IPR013096">
    <property type="entry name" value="Cupin_2"/>
</dbReference>
<dbReference type="InterPro" id="IPR011051">
    <property type="entry name" value="RmlC_Cupin_sf"/>
</dbReference>
<dbReference type="PANTHER" id="PTHR43698">
    <property type="entry name" value="RIBD C-TERMINAL DOMAIN CONTAINING PROTEIN"/>
    <property type="match status" value="1"/>
</dbReference>
<reference evidence="2" key="1">
    <citation type="submission" date="2022-08" db="EMBL/GenBank/DDBJ databases">
        <title>Genome analysis of Corynebacteriales strain.</title>
        <authorList>
            <person name="Lee S.D."/>
        </authorList>
    </citation>
    <scope>NUCLEOTIDE SEQUENCE</scope>
    <source>
        <strain evidence="2">D3-21</strain>
    </source>
</reference>
<dbReference type="RefSeq" id="WP_332519224.1">
    <property type="nucleotide sequence ID" value="NZ_JANRHA010000002.1"/>
</dbReference>
<evidence type="ECO:0000313" key="3">
    <source>
        <dbReference type="Proteomes" id="UP001152755"/>
    </source>
</evidence>
<dbReference type="InterPro" id="IPR014710">
    <property type="entry name" value="RmlC-like_jellyroll"/>
</dbReference>
<protein>
    <submittedName>
        <fullName evidence="2">Cupin domain-containing protein</fullName>
    </submittedName>
</protein>
<dbReference type="EMBL" id="JANRHA010000002">
    <property type="protein sequence ID" value="MDG3013692.1"/>
    <property type="molecule type" value="Genomic_DNA"/>
</dbReference>
<dbReference type="CDD" id="cd02233">
    <property type="entry name" value="cupin_HNL-like"/>
    <property type="match status" value="1"/>
</dbReference>
<evidence type="ECO:0000259" key="1">
    <source>
        <dbReference type="Pfam" id="PF07883"/>
    </source>
</evidence>
<feature type="domain" description="Cupin type-2" evidence="1">
    <location>
        <begin position="39"/>
        <end position="104"/>
    </location>
</feature>
<gene>
    <name evidence="2" type="ORF">NVS88_03865</name>
</gene>
<proteinExistence type="predicted"/>